<feature type="chain" id="PRO_5003993286" evidence="1">
    <location>
        <begin position="20"/>
        <end position="190"/>
    </location>
</feature>
<reference evidence="2 3" key="1">
    <citation type="submission" date="2012-12" db="EMBL/GenBank/DDBJ databases">
        <title>Genome assembly of Fulvivirga imtechensis AK7.</title>
        <authorList>
            <person name="Nupur N."/>
            <person name="Khatri I."/>
            <person name="Kumar R."/>
            <person name="Subramanian S."/>
            <person name="Pinnaka A."/>
        </authorList>
    </citation>
    <scope>NUCLEOTIDE SEQUENCE [LARGE SCALE GENOMIC DNA]</scope>
    <source>
        <strain evidence="2 3">AK7</strain>
    </source>
</reference>
<comment type="caution">
    <text evidence="2">The sequence shown here is derived from an EMBL/GenBank/DDBJ whole genome shotgun (WGS) entry which is preliminary data.</text>
</comment>
<proteinExistence type="predicted"/>
<accession>L8JKN4</accession>
<evidence type="ECO:0000313" key="2">
    <source>
        <dbReference type="EMBL" id="ELR68763.1"/>
    </source>
</evidence>
<keyword evidence="1" id="KW-0732">Signal</keyword>
<organism evidence="2 3">
    <name type="scientific">Fulvivirga imtechensis AK7</name>
    <dbReference type="NCBI Taxonomy" id="1237149"/>
    <lineage>
        <taxon>Bacteria</taxon>
        <taxon>Pseudomonadati</taxon>
        <taxon>Bacteroidota</taxon>
        <taxon>Cytophagia</taxon>
        <taxon>Cytophagales</taxon>
        <taxon>Fulvivirgaceae</taxon>
        <taxon>Fulvivirga</taxon>
    </lineage>
</organism>
<feature type="signal peptide" evidence="1">
    <location>
        <begin position="1"/>
        <end position="19"/>
    </location>
</feature>
<name>L8JKN4_9BACT</name>
<evidence type="ECO:0000313" key="3">
    <source>
        <dbReference type="Proteomes" id="UP000011135"/>
    </source>
</evidence>
<evidence type="ECO:0000256" key="1">
    <source>
        <dbReference type="SAM" id="SignalP"/>
    </source>
</evidence>
<keyword evidence="3" id="KW-1185">Reference proteome</keyword>
<dbReference type="AlphaFoldDB" id="L8JKN4"/>
<sequence>MKYTFILLLSLLLGSASTAQVVNYSLEYLGITPPCNPFEDEPYNFYDSWKVSHGSPAAGDIYQDGFYDGAVFKASYETSAKSEGLFIDFTFSSTHSYDILVTMAHYSGSQLGVAIYATNGLTKKSNSECKEDAIPSISQKDQIFYQPYVYDGPEGNLETVEISDFRPDANYSQFWLHSFQEYYGESGLLS</sequence>
<protein>
    <submittedName>
        <fullName evidence="2">Uncharacterized protein</fullName>
    </submittedName>
</protein>
<dbReference type="STRING" id="1237149.C900_05859"/>
<dbReference type="EMBL" id="AMZN01000093">
    <property type="protein sequence ID" value="ELR68763.1"/>
    <property type="molecule type" value="Genomic_DNA"/>
</dbReference>
<gene>
    <name evidence="2" type="ORF">C900_05859</name>
</gene>
<dbReference type="Proteomes" id="UP000011135">
    <property type="component" value="Unassembled WGS sequence"/>
</dbReference>
<dbReference type="RefSeq" id="WP_009582935.1">
    <property type="nucleotide sequence ID" value="NZ_AMZN01000093.1"/>
</dbReference>